<evidence type="ECO:0000313" key="4">
    <source>
        <dbReference type="EMBL" id="KAG7764100.1"/>
    </source>
</evidence>
<feature type="compositionally biased region" description="Low complexity" evidence="1">
    <location>
        <begin position="191"/>
        <end position="248"/>
    </location>
</feature>
<evidence type="ECO:0000313" key="5">
    <source>
        <dbReference type="Proteomes" id="UP000697297"/>
    </source>
</evidence>
<evidence type="ECO:0000313" key="3">
    <source>
        <dbReference type="EMBL" id="KAG7727085.1"/>
    </source>
</evidence>
<dbReference type="AlphaFoldDB" id="A0AAN6I126"/>
<dbReference type="Proteomes" id="UP000697297">
    <property type="component" value="Unassembled WGS sequence"/>
</dbReference>
<proteinExistence type="predicted"/>
<accession>A0AAN6I126</accession>
<evidence type="ECO:0000256" key="2">
    <source>
        <dbReference type="SAM" id="SignalP"/>
    </source>
</evidence>
<feature type="signal peptide" evidence="2">
    <location>
        <begin position="1"/>
        <end position="16"/>
    </location>
</feature>
<protein>
    <submittedName>
        <fullName evidence="3">Uncharacterized protein</fullName>
    </submittedName>
</protein>
<evidence type="ECO:0000256" key="1">
    <source>
        <dbReference type="SAM" id="MobiDB-lite"/>
    </source>
</evidence>
<dbReference type="Proteomes" id="UP000738402">
    <property type="component" value="Unassembled WGS sequence"/>
</dbReference>
<sequence length="326" mass="32037">MKLSLAILTLAACTFAYNGTETLTITCTEEKCTSAYVSTYEGGAPAVRAGALAAVGAFALSSSGSHRRYPMLSFKTLCATAFALTAVSAAPQADPFAFAKAVGLPVAAEATYECHASCGYAILAARKCSPDGNEDADYDSSCLCSSGSEFLSYVPDCLDCGWCLWSDYGKFLTSALGECSTNTEPTGTTCAPSSSQAPASSSAAAESTTEASSSAAASSTEATEASSSEATEASSSTPAASTEAATSSTAAATSSEAAVSSFESASSSAAAETQVAESSSAASSSVAISSFSTSSTNGTISTYSGAGAKLAVGAGAGIVGLAALLM</sequence>
<gene>
    <name evidence="3" type="ORF">KL933_002794</name>
    <name evidence="4" type="ORF">KL946_003540</name>
</gene>
<keyword evidence="5" id="KW-1185">Reference proteome</keyword>
<name>A0AAN6I126_9ASCO</name>
<dbReference type="EMBL" id="JAHLUH010000007">
    <property type="protein sequence ID" value="KAG7727085.1"/>
    <property type="molecule type" value="Genomic_DNA"/>
</dbReference>
<feature type="region of interest" description="Disordered" evidence="1">
    <location>
        <begin position="187"/>
        <end position="248"/>
    </location>
</feature>
<keyword evidence="2" id="KW-0732">Signal</keyword>
<comment type="caution">
    <text evidence="3">The sequence shown here is derived from an EMBL/GenBank/DDBJ whole genome shotgun (WGS) entry which is preliminary data.</text>
</comment>
<dbReference type="EMBL" id="JAHLUN010000009">
    <property type="protein sequence ID" value="KAG7764100.1"/>
    <property type="molecule type" value="Genomic_DNA"/>
</dbReference>
<reference evidence="3 5" key="1">
    <citation type="journal article" date="2021" name="G3 (Bethesda)">
        <title>Genomic diversity, chromosomal rearrangements, and interspecies hybridization in the ogataea polymorpha species complex.</title>
        <authorList>
            <person name="Hanson S.J."/>
            <person name="Cinneide E.O."/>
            <person name="Salzberg L.I."/>
            <person name="Wolfe K.H."/>
            <person name="McGowan J."/>
            <person name="Fitzpatrick D.A."/>
            <person name="Matlin K."/>
        </authorList>
    </citation>
    <scope>NUCLEOTIDE SEQUENCE</scope>
    <source>
        <strain evidence="4">81-436-3</strain>
        <strain evidence="3">83-405-1</strain>
    </source>
</reference>
<evidence type="ECO:0000313" key="6">
    <source>
        <dbReference type="Proteomes" id="UP000738402"/>
    </source>
</evidence>
<feature type="chain" id="PRO_5043034505" evidence="2">
    <location>
        <begin position="17"/>
        <end position="326"/>
    </location>
</feature>
<organism evidence="3 6">
    <name type="scientific">Ogataea haglerorum</name>
    <dbReference type="NCBI Taxonomy" id="1937702"/>
    <lineage>
        <taxon>Eukaryota</taxon>
        <taxon>Fungi</taxon>
        <taxon>Dikarya</taxon>
        <taxon>Ascomycota</taxon>
        <taxon>Saccharomycotina</taxon>
        <taxon>Pichiomycetes</taxon>
        <taxon>Pichiales</taxon>
        <taxon>Pichiaceae</taxon>
        <taxon>Ogataea</taxon>
    </lineage>
</organism>